<gene>
    <name evidence="2" type="ORF">EZS28_048546</name>
</gene>
<protein>
    <submittedName>
        <fullName evidence="2">Uncharacterized protein</fullName>
    </submittedName>
</protein>
<comment type="caution">
    <text evidence="2">The sequence shown here is derived from an EMBL/GenBank/DDBJ whole genome shotgun (WGS) entry which is preliminary data.</text>
</comment>
<reference evidence="2 3" key="1">
    <citation type="submission" date="2019-03" db="EMBL/GenBank/DDBJ databases">
        <title>Single cell metagenomics reveals metabolic interactions within the superorganism composed of flagellate Streblomastix strix and complex community of Bacteroidetes bacteria on its surface.</title>
        <authorList>
            <person name="Treitli S.C."/>
            <person name="Kolisko M."/>
            <person name="Husnik F."/>
            <person name="Keeling P."/>
            <person name="Hampl V."/>
        </authorList>
    </citation>
    <scope>NUCLEOTIDE SEQUENCE [LARGE SCALE GENOMIC DNA]</scope>
    <source>
        <strain evidence="2">ST1C</strain>
    </source>
</reference>
<dbReference type="Proteomes" id="UP000324800">
    <property type="component" value="Unassembled WGS sequence"/>
</dbReference>
<evidence type="ECO:0000256" key="1">
    <source>
        <dbReference type="SAM" id="MobiDB-lite"/>
    </source>
</evidence>
<feature type="non-terminal residue" evidence="2">
    <location>
        <position position="1"/>
    </location>
</feature>
<dbReference type="AlphaFoldDB" id="A0A5J4TCD6"/>
<feature type="compositionally biased region" description="Basic and acidic residues" evidence="1">
    <location>
        <begin position="53"/>
        <end position="73"/>
    </location>
</feature>
<feature type="region of interest" description="Disordered" evidence="1">
    <location>
        <begin position="35"/>
        <end position="73"/>
    </location>
</feature>
<organism evidence="2 3">
    <name type="scientific">Streblomastix strix</name>
    <dbReference type="NCBI Taxonomy" id="222440"/>
    <lineage>
        <taxon>Eukaryota</taxon>
        <taxon>Metamonada</taxon>
        <taxon>Preaxostyla</taxon>
        <taxon>Oxymonadida</taxon>
        <taxon>Streblomastigidae</taxon>
        <taxon>Streblomastix</taxon>
    </lineage>
</organism>
<name>A0A5J4TCD6_9EUKA</name>
<proteinExistence type="predicted"/>
<evidence type="ECO:0000313" key="2">
    <source>
        <dbReference type="EMBL" id="KAA6355927.1"/>
    </source>
</evidence>
<evidence type="ECO:0000313" key="3">
    <source>
        <dbReference type="Proteomes" id="UP000324800"/>
    </source>
</evidence>
<sequence length="73" mass="7903">GGSLFLTGSGDYNPGKDGLTIEEYATAAVQLEVIIEEEDEDDDSEIDDPGKEDDDKKDDQEEQAEKDGKGLPL</sequence>
<dbReference type="EMBL" id="SNRW01033809">
    <property type="protein sequence ID" value="KAA6355927.1"/>
    <property type="molecule type" value="Genomic_DNA"/>
</dbReference>
<accession>A0A5J4TCD6</accession>
<feature type="compositionally biased region" description="Acidic residues" evidence="1">
    <location>
        <begin position="35"/>
        <end position="52"/>
    </location>
</feature>